<feature type="transmembrane region" description="Helical" evidence="1">
    <location>
        <begin position="7"/>
        <end position="29"/>
    </location>
</feature>
<sequence length="137" mass="15460">MRVNQVVRIWIAIAAVVVAVWSAWAFLLAKSFFKYAADFGDKGELAWGMAERGQWGDSFGGLTALFSALGFSAIILTLYFQYQQIQHEQKESESQRLALIEASKDRNKEQFEASFLNCLSCFVKFAERCAFGIRPSI</sequence>
<keyword evidence="1" id="KW-0812">Transmembrane</keyword>
<reference evidence="2" key="2">
    <citation type="submission" date="2023-01" db="EMBL/GenBank/DDBJ databases">
        <authorList>
            <person name="Sun Q."/>
            <person name="Evtushenko L."/>
        </authorList>
    </citation>
    <scope>NUCLEOTIDE SEQUENCE</scope>
    <source>
        <strain evidence="2">VKM B-2347</strain>
    </source>
</reference>
<gene>
    <name evidence="2" type="ORF">GCM10008179_00240</name>
</gene>
<evidence type="ECO:0000256" key="1">
    <source>
        <dbReference type="SAM" id="Phobius"/>
    </source>
</evidence>
<feature type="transmembrane region" description="Helical" evidence="1">
    <location>
        <begin position="59"/>
        <end position="80"/>
    </location>
</feature>
<evidence type="ECO:0000313" key="3">
    <source>
        <dbReference type="Proteomes" id="UP001143372"/>
    </source>
</evidence>
<keyword evidence="1" id="KW-0472">Membrane</keyword>
<evidence type="ECO:0000313" key="2">
    <source>
        <dbReference type="EMBL" id="GLK66386.1"/>
    </source>
</evidence>
<reference evidence="2" key="1">
    <citation type="journal article" date="2014" name="Int. J. Syst. Evol. Microbiol.">
        <title>Complete genome sequence of Corynebacterium casei LMG S-19264T (=DSM 44701T), isolated from a smear-ripened cheese.</title>
        <authorList>
            <consortium name="US DOE Joint Genome Institute (JGI-PGF)"/>
            <person name="Walter F."/>
            <person name="Albersmeier A."/>
            <person name="Kalinowski J."/>
            <person name="Ruckert C."/>
        </authorList>
    </citation>
    <scope>NUCLEOTIDE SEQUENCE</scope>
    <source>
        <strain evidence="2">VKM B-2347</strain>
    </source>
</reference>
<dbReference type="RefSeq" id="WP_271166657.1">
    <property type="nucleotide sequence ID" value="NZ_BSFI01000001.1"/>
</dbReference>
<name>A0A9W6MU29_9HYPH</name>
<keyword evidence="1" id="KW-1133">Transmembrane helix</keyword>
<comment type="caution">
    <text evidence="2">The sequence shown here is derived from an EMBL/GenBank/DDBJ whole genome shotgun (WGS) entry which is preliminary data.</text>
</comment>
<dbReference type="AlphaFoldDB" id="A0A9W6MU29"/>
<dbReference type="EMBL" id="BSFI01000001">
    <property type="protein sequence ID" value="GLK66386.1"/>
    <property type="molecule type" value="Genomic_DNA"/>
</dbReference>
<dbReference type="Proteomes" id="UP001143372">
    <property type="component" value="Unassembled WGS sequence"/>
</dbReference>
<keyword evidence="3" id="KW-1185">Reference proteome</keyword>
<proteinExistence type="predicted"/>
<protein>
    <submittedName>
        <fullName evidence="2">Uncharacterized protein</fullName>
    </submittedName>
</protein>
<organism evidence="2 3">
    <name type="scientific">Hansschlegelia plantiphila</name>
    <dbReference type="NCBI Taxonomy" id="374655"/>
    <lineage>
        <taxon>Bacteria</taxon>
        <taxon>Pseudomonadati</taxon>
        <taxon>Pseudomonadota</taxon>
        <taxon>Alphaproteobacteria</taxon>
        <taxon>Hyphomicrobiales</taxon>
        <taxon>Methylopilaceae</taxon>
        <taxon>Hansschlegelia</taxon>
    </lineage>
</organism>
<accession>A0A9W6MU29</accession>